<accession>A0AAV9BYJ2</accession>
<dbReference type="AlphaFoldDB" id="A0AAV9BYJ2"/>
<feature type="compositionally biased region" description="Basic and acidic residues" evidence="1">
    <location>
        <begin position="166"/>
        <end position="178"/>
    </location>
</feature>
<evidence type="ECO:0000256" key="1">
    <source>
        <dbReference type="SAM" id="MobiDB-lite"/>
    </source>
</evidence>
<evidence type="ECO:0000313" key="3">
    <source>
        <dbReference type="Proteomes" id="UP001180020"/>
    </source>
</evidence>
<dbReference type="Proteomes" id="UP001180020">
    <property type="component" value="Unassembled WGS sequence"/>
</dbReference>
<sequence length="230" mass="26218">MAPDASGATGRIIGAKNVERNLGNGIFLLKVMNSQLRARMARRGIIHGTEGVLRMVPWTPEFGAEPGETYRWNVRLGGLPLHWQHDDSLRTLMNGFGNITKFERKGIGRDGRSTTEFTLVAGVKQKWTETMVVGYGREAFRIRVKARRTQMVSKLSWADLLKETEDTRPRKNPLDHGKANQRRRRRSSHASGLTRYEFRTQQPRSNVVDENRIDRAGASCHVGTWYMQDL</sequence>
<proteinExistence type="predicted"/>
<evidence type="ECO:0000313" key="2">
    <source>
        <dbReference type="EMBL" id="KAK1281519.1"/>
    </source>
</evidence>
<keyword evidence="3" id="KW-1185">Reference proteome</keyword>
<protein>
    <submittedName>
        <fullName evidence="2">Uncharacterized protein</fullName>
    </submittedName>
</protein>
<reference evidence="2" key="1">
    <citation type="journal article" date="2023" name="Nat. Commun.">
        <title>Diploid and tetraploid genomes of Acorus and the evolution of monocots.</title>
        <authorList>
            <person name="Ma L."/>
            <person name="Liu K.W."/>
            <person name="Li Z."/>
            <person name="Hsiao Y.Y."/>
            <person name="Qi Y."/>
            <person name="Fu T."/>
            <person name="Tang G.D."/>
            <person name="Zhang D."/>
            <person name="Sun W.H."/>
            <person name="Liu D.K."/>
            <person name="Li Y."/>
            <person name="Chen G.Z."/>
            <person name="Liu X.D."/>
            <person name="Liao X.Y."/>
            <person name="Jiang Y.T."/>
            <person name="Yu X."/>
            <person name="Hao Y."/>
            <person name="Huang J."/>
            <person name="Zhao X.W."/>
            <person name="Ke S."/>
            <person name="Chen Y.Y."/>
            <person name="Wu W.L."/>
            <person name="Hsu J.L."/>
            <person name="Lin Y.F."/>
            <person name="Huang M.D."/>
            <person name="Li C.Y."/>
            <person name="Huang L."/>
            <person name="Wang Z.W."/>
            <person name="Zhao X."/>
            <person name="Zhong W.Y."/>
            <person name="Peng D.H."/>
            <person name="Ahmad S."/>
            <person name="Lan S."/>
            <person name="Zhang J.S."/>
            <person name="Tsai W.C."/>
            <person name="Van de Peer Y."/>
            <person name="Liu Z.J."/>
        </authorList>
    </citation>
    <scope>NUCLEOTIDE SEQUENCE</scope>
    <source>
        <strain evidence="2">CP</strain>
    </source>
</reference>
<name>A0AAV9BYJ2_ACOCL</name>
<comment type="caution">
    <text evidence="2">The sequence shown here is derived from an EMBL/GenBank/DDBJ whole genome shotgun (WGS) entry which is preliminary data.</text>
</comment>
<dbReference type="EMBL" id="JAUJYO010000022">
    <property type="protein sequence ID" value="KAK1281519.1"/>
    <property type="molecule type" value="Genomic_DNA"/>
</dbReference>
<gene>
    <name evidence="2" type="ORF">QJS10_CPB22g00635</name>
</gene>
<feature type="region of interest" description="Disordered" evidence="1">
    <location>
        <begin position="166"/>
        <end position="205"/>
    </location>
</feature>
<feature type="compositionally biased region" description="Basic residues" evidence="1">
    <location>
        <begin position="179"/>
        <end position="188"/>
    </location>
</feature>
<organism evidence="2 3">
    <name type="scientific">Acorus calamus</name>
    <name type="common">Sweet flag</name>
    <dbReference type="NCBI Taxonomy" id="4465"/>
    <lineage>
        <taxon>Eukaryota</taxon>
        <taxon>Viridiplantae</taxon>
        <taxon>Streptophyta</taxon>
        <taxon>Embryophyta</taxon>
        <taxon>Tracheophyta</taxon>
        <taxon>Spermatophyta</taxon>
        <taxon>Magnoliopsida</taxon>
        <taxon>Liliopsida</taxon>
        <taxon>Acoraceae</taxon>
        <taxon>Acorus</taxon>
    </lineage>
</organism>
<reference evidence="2" key="2">
    <citation type="submission" date="2023-06" db="EMBL/GenBank/DDBJ databases">
        <authorList>
            <person name="Ma L."/>
            <person name="Liu K.-W."/>
            <person name="Li Z."/>
            <person name="Hsiao Y.-Y."/>
            <person name="Qi Y."/>
            <person name="Fu T."/>
            <person name="Tang G."/>
            <person name="Zhang D."/>
            <person name="Sun W.-H."/>
            <person name="Liu D.-K."/>
            <person name="Li Y."/>
            <person name="Chen G.-Z."/>
            <person name="Liu X.-D."/>
            <person name="Liao X.-Y."/>
            <person name="Jiang Y.-T."/>
            <person name="Yu X."/>
            <person name="Hao Y."/>
            <person name="Huang J."/>
            <person name="Zhao X.-W."/>
            <person name="Ke S."/>
            <person name="Chen Y.-Y."/>
            <person name="Wu W.-L."/>
            <person name="Hsu J.-L."/>
            <person name="Lin Y.-F."/>
            <person name="Huang M.-D."/>
            <person name="Li C.-Y."/>
            <person name="Huang L."/>
            <person name="Wang Z.-W."/>
            <person name="Zhao X."/>
            <person name="Zhong W.-Y."/>
            <person name="Peng D.-H."/>
            <person name="Ahmad S."/>
            <person name="Lan S."/>
            <person name="Zhang J.-S."/>
            <person name="Tsai W.-C."/>
            <person name="Van De Peer Y."/>
            <person name="Liu Z.-J."/>
        </authorList>
    </citation>
    <scope>NUCLEOTIDE SEQUENCE</scope>
    <source>
        <strain evidence="2">CP</strain>
        <tissue evidence="2">Leaves</tissue>
    </source>
</reference>